<protein>
    <recommendedName>
        <fullName evidence="1">Hemerythrin-like domain-containing protein</fullName>
    </recommendedName>
</protein>
<dbReference type="KEGG" id="tbd:Tbd_1443"/>
<dbReference type="STRING" id="292415.Tbd_1443"/>
<dbReference type="AlphaFoldDB" id="Q3SIX9"/>
<evidence type="ECO:0000313" key="3">
    <source>
        <dbReference type="Proteomes" id="UP000008291"/>
    </source>
</evidence>
<feature type="domain" description="Hemerythrin-like" evidence="1">
    <location>
        <begin position="10"/>
        <end position="122"/>
    </location>
</feature>
<dbReference type="Gene3D" id="1.20.120.520">
    <property type="entry name" value="nmb1532 protein domain like"/>
    <property type="match status" value="1"/>
</dbReference>
<dbReference type="InterPro" id="IPR012312">
    <property type="entry name" value="Hemerythrin-like"/>
</dbReference>
<dbReference type="EMBL" id="CP000116">
    <property type="protein sequence ID" value="AAZ97396.1"/>
    <property type="molecule type" value="Genomic_DNA"/>
</dbReference>
<keyword evidence="3" id="KW-1185">Reference proteome</keyword>
<name>Q3SIX9_THIDA</name>
<gene>
    <name evidence="2" type="ordered locus">Tbd_1443</name>
</gene>
<dbReference type="HOGENOM" id="CLU_129685_1_0_4"/>
<organism evidence="2 3">
    <name type="scientific">Thiobacillus denitrificans (strain ATCC 25259 / T1)</name>
    <dbReference type="NCBI Taxonomy" id="292415"/>
    <lineage>
        <taxon>Bacteria</taxon>
        <taxon>Pseudomonadati</taxon>
        <taxon>Pseudomonadota</taxon>
        <taxon>Betaproteobacteria</taxon>
        <taxon>Nitrosomonadales</taxon>
        <taxon>Thiobacillaceae</taxon>
        <taxon>Thiobacillus</taxon>
    </lineage>
</organism>
<dbReference type="Proteomes" id="UP000008291">
    <property type="component" value="Chromosome"/>
</dbReference>
<proteinExistence type="predicted"/>
<dbReference type="Pfam" id="PF01814">
    <property type="entry name" value="Hemerythrin"/>
    <property type="match status" value="1"/>
</dbReference>
<evidence type="ECO:0000313" key="2">
    <source>
        <dbReference type="EMBL" id="AAZ97396.1"/>
    </source>
</evidence>
<evidence type="ECO:0000259" key="1">
    <source>
        <dbReference type="Pfam" id="PF01814"/>
    </source>
</evidence>
<dbReference type="OrthoDB" id="9793254at2"/>
<dbReference type="eggNOG" id="COG5592">
    <property type="taxonomic scope" value="Bacteria"/>
</dbReference>
<dbReference type="RefSeq" id="WP_011311955.1">
    <property type="nucleotide sequence ID" value="NC_007404.1"/>
</dbReference>
<sequence length="126" mass="14024">MKRSPFLQPLSREHHAALVLARACERAGRSGNADDVAATCARAMREYAAQIEAHFDLEERHLLPLLQSDAGQALVRRTLAEHRALRTLLDGLRQNDAAALARFGDTLAAHVRFEERELFPAIEAVM</sequence>
<reference evidence="2 3" key="1">
    <citation type="journal article" date="2006" name="J. Bacteriol.">
        <title>The genome sequence of the obligately chemolithoautotrophic, facultatively anaerobic bacterium Thiobacillus denitrificans.</title>
        <authorList>
            <person name="Beller H.R."/>
            <person name="Chain P.S."/>
            <person name="Letain T.E."/>
            <person name="Chakicherla A."/>
            <person name="Larimer F.W."/>
            <person name="Richardson P.M."/>
            <person name="Coleman M.A."/>
            <person name="Wood A.P."/>
            <person name="Kelly D.P."/>
        </authorList>
    </citation>
    <scope>NUCLEOTIDE SEQUENCE [LARGE SCALE GENOMIC DNA]</scope>
    <source>
        <strain evidence="2 3">ATCC 25259</strain>
    </source>
</reference>
<accession>Q3SIX9</accession>